<accession>A0A6C0B688</accession>
<evidence type="ECO:0000313" key="1">
    <source>
        <dbReference type="EMBL" id="QHS87059.1"/>
    </source>
</evidence>
<reference evidence="1" key="1">
    <citation type="journal article" date="2020" name="Nature">
        <title>Giant virus diversity and host interactions through global metagenomics.</title>
        <authorList>
            <person name="Schulz F."/>
            <person name="Roux S."/>
            <person name="Paez-Espino D."/>
            <person name="Jungbluth S."/>
            <person name="Walsh D.A."/>
            <person name="Denef V.J."/>
            <person name="McMahon K.D."/>
            <person name="Konstantinidis K.T."/>
            <person name="Eloe-Fadrosh E.A."/>
            <person name="Kyrpides N.C."/>
            <person name="Woyke T."/>
        </authorList>
    </citation>
    <scope>NUCLEOTIDE SEQUENCE</scope>
    <source>
        <strain evidence="1">GVMAG-M-3300009422-16</strain>
    </source>
</reference>
<proteinExistence type="predicted"/>
<protein>
    <submittedName>
        <fullName evidence="1">Uncharacterized protein</fullName>
    </submittedName>
</protein>
<organism evidence="1">
    <name type="scientific">viral metagenome</name>
    <dbReference type="NCBI Taxonomy" id="1070528"/>
    <lineage>
        <taxon>unclassified sequences</taxon>
        <taxon>metagenomes</taxon>
        <taxon>organismal metagenomes</taxon>
    </lineage>
</organism>
<dbReference type="EMBL" id="MN739077">
    <property type="protein sequence ID" value="QHS87059.1"/>
    <property type="molecule type" value="Genomic_DNA"/>
</dbReference>
<name>A0A6C0B688_9ZZZZ</name>
<sequence>MNNYIIPWKYTGKDIRDVSEDIQLSHDKYYFKSRYNYIGNNLYHGPLYLYNDGSYRSNNSREANMMYQKGLLDTKTEMYPKFWNSPHATLPVIASPSDSSQQGLPVDKFYRLIVIHPIPNEKNNTISASCAYPGKGKILYFRWDNSKASGPYVAGGSINIGIIKPINKITWVTEQTNDNYQTAFNLGYCTLVKQRRLYKFVYNLIKKRNKRIQLKALGKSASKWTIRNLNTVRINNHKTRVTPSIIRSVSFFGPGANNVRYRITSFL</sequence>
<dbReference type="AlphaFoldDB" id="A0A6C0B688"/>